<feature type="transmembrane region" description="Helical" evidence="7">
    <location>
        <begin position="314"/>
        <end position="334"/>
    </location>
</feature>
<dbReference type="Gene3D" id="1.20.1250.20">
    <property type="entry name" value="MFS general substrate transporter like domains"/>
    <property type="match status" value="2"/>
</dbReference>
<dbReference type="NCBIfam" id="TIGR00901">
    <property type="entry name" value="2A0125"/>
    <property type="match status" value="1"/>
</dbReference>
<feature type="transmembrane region" description="Helical" evidence="7">
    <location>
        <begin position="160"/>
        <end position="181"/>
    </location>
</feature>
<evidence type="ECO:0000259" key="8">
    <source>
        <dbReference type="PROSITE" id="PS50850"/>
    </source>
</evidence>
<dbReference type="PANTHER" id="PTHR12778:SF10">
    <property type="entry name" value="MAJOR FACILITATOR SUPERFAMILY DOMAIN-CONTAINING PROTEIN 3"/>
    <property type="match status" value="1"/>
</dbReference>
<comment type="similarity">
    <text evidence="2">Belongs to the major facilitator superfamily.</text>
</comment>
<dbReference type="InterPro" id="IPR011701">
    <property type="entry name" value="MFS"/>
</dbReference>
<evidence type="ECO:0000256" key="1">
    <source>
        <dbReference type="ARBA" id="ARBA00004141"/>
    </source>
</evidence>
<keyword evidence="6 7" id="KW-0472">Membrane</keyword>
<feature type="transmembrane region" description="Helical" evidence="7">
    <location>
        <begin position="99"/>
        <end position="118"/>
    </location>
</feature>
<feature type="transmembrane region" description="Helical" evidence="7">
    <location>
        <begin position="124"/>
        <end position="148"/>
    </location>
</feature>
<feature type="transmembrane region" description="Helical" evidence="7">
    <location>
        <begin position="283"/>
        <end position="307"/>
    </location>
</feature>
<dbReference type="SUPFAM" id="SSF103473">
    <property type="entry name" value="MFS general substrate transporter"/>
    <property type="match status" value="1"/>
</dbReference>
<dbReference type="InterPro" id="IPR036259">
    <property type="entry name" value="MFS_trans_sf"/>
</dbReference>
<dbReference type="PROSITE" id="PS50850">
    <property type="entry name" value="MFS"/>
    <property type="match status" value="1"/>
</dbReference>
<dbReference type="OrthoDB" id="9787815at2"/>
<name>A0A5J6N804_9PROT</name>
<dbReference type="InterPro" id="IPR020846">
    <property type="entry name" value="MFS_dom"/>
</dbReference>
<proteinExistence type="inferred from homology"/>
<dbReference type="GO" id="GO:0016020">
    <property type="term" value="C:membrane"/>
    <property type="evidence" value="ECO:0007669"/>
    <property type="project" value="UniProtKB-SubCell"/>
</dbReference>
<feature type="transmembrane region" description="Helical" evidence="7">
    <location>
        <begin position="187"/>
        <end position="210"/>
    </location>
</feature>
<dbReference type="EMBL" id="CP042582">
    <property type="protein sequence ID" value="QEX25010.1"/>
    <property type="molecule type" value="Genomic_DNA"/>
</dbReference>
<dbReference type="Proteomes" id="UP000325797">
    <property type="component" value="Chromosome"/>
</dbReference>
<feature type="transmembrane region" description="Helical" evidence="7">
    <location>
        <begin position="28"/>
        <end position="51"/>
    </location>
</feature>
<feature type="transmembrane region" description="Helical" evidence="7">
    <location>
        <begin position="354"/>
        <end position="372"/>
    </location>
</feature>
<evidence type="ECO:0000256" key="7">
    <source>
        <dbReference type="SAM" id="Phobius"/>
    </source>
</evidence>
<dbReference type="GO" id="GO:0022857">
    <property type="term" value="F:transmembrane transporter activity"/>
    <property type="evidence" value="ECO:0007669"/>
    <property type="project" value="InterPro"/>
</dbReference>
<feature type="transmembrane region" description="Helical" evidence="7">
    <location>
        <begin position="242"/>
        <end position="261"/>
    </location>
</feature>
<reference evidence="9 10" key="1">
    <citation type="submission" date="2019-08" db="EMBL/GenBank/DDBJ databases">
        <title>Hyperibacter terrae gen. nov., sp. nov. and Hyperibacter viscosus sp. nov., two new members in the family Rhodospirillaceae isolated from the rhizosphere of Hypericum perforatum.</title>
        <authorList>
            <person name="Noviana Z."/>
        </authorList>
    </citation>
    <scope>NUCLEOTIDE SEQUENCE [LARGE SCALE GENOMIC DNA]</scope>
    <source>
        <strain evidence="9 10">R5959</strain>
    </source>
</reference>
<keyword evidence="10" id="KW-1185">Reference proteome</keyword>
<comment type="subcellular location">
    <subcellularLocation>
        <location evidence="1">Membrane</location>
        <topology evidence="1">Multi-pass membrane protein</topology>
    </subcellularLocation>
</comment>
<gene>
    <name evidence="9" type="ORF">FRZ61_49540</name>
</gene>
<evidence type="ECO:0000256" key="2">
    <source>
        <dbReference type="ARBA" id="ARBA00008335"/>
    </source>
</evidence>
<evidence type="ECO:0000256" key="6">
    <source>
        <dbReference type="ARBA" id="ARBA00023136"/>
    </source>
</evidence>
<feature type="transmembrane region" description="Helical" evidence="7">
    <location>
        <begin position="404"/>
        <end position="425"/>
    </location>
</feature>
<keyword evidence="4 7" id="KW-0812">Transmembrane</keyword>
<sequence length="440" mass="46931">MNSVTARPAPGRRNWQDTLKVYLDRRMLVILLMGFSSGLPLLLTLSTLSYWLKKVGVDLTTIGLFALVGVPYSFKFVWAPLVDQLRLPLLTRWLGRRRGWAFLAQACLIGAILFMGATDPAIDPWWTALAALLVAFFSATQDIAIDAYRIEILTEEEQGAGAAATQAGYRLGLILAGAGALAASDFIGWPVIFAGLAAAVGIGMIAVLLAPEPVPPEGWRKLDRAPLFQQIKQSVWDPFAEFLFRPGALVVLAFVLLYKFGDAIGGTMANPFYAEMGFTGTEIAAISKVFGVIMTLVGVAAGGLLVARYGLFRALVLGGVLQAVTNLLYAWVAVEGHSLTALTVTIGADNLANGVGSAAFVAYLSALCNVAFTGTQYALLTSFMAAGRTMLSSGSGWLAAQLGWAPFFIATAFLAVPGLLLLFWLMRLYPAQAKPLPSSP</sequence>
<dbReference type="AlphaFoldDB" id="A0A5J6N804"/>
<dbReference type="Pfam" id="PF07690">
    <property type="entry name" value="MFS_1"/>
    <property type="match status" value="1"/>
</dbReference>
<evidence type="ECO:0000313" key="10">
    <source>
        <dbReference type="Proteomes" id="UP000325797"/>
    </source>
</evidence>
<organism evidence="9 10">
    <name type="scientific">Hypericibacter adhaerens</name>
    <dbReference type="NCBI Taxonomy" id="2602016"/>
    <lineage>
        <taxon>Bacteria</taxon>
        <taxon>Pseudomonadati</taxon>
        <taxon>Pseudomonadota</taxon>
        <taxon>Alphaproteobacteria</taxon>
        <taxon>Rhodospirillales</taxon>
        <taxon>Dongiaceae</taxon>
        <taxon>Hypericibacter</taxon>
    </lineage>
</organism>
<accession>A0A5J6N804</accession>
<dbReference type="InterPro" id="IPR004752">
    <property type="entry name" value="AmpG_permease/AT-1"/>
</dbReference>
<evidence type="ECO:0000256" key="3">
    <source>
        <dbReference type="ARBA" id="ARBA00022448"/>
    </source>
</evidence>
<evidence type="ECO:0000256" key="4">
    <source>
        <dbReference type="ARBA" id="ARBA00022692"/>
    </source>
</evidence>
<keyword evidence="3" id="KW-0813">Transport</keyword>
<feature type="transmembrane region" description="Helical" evidence="7">
    <location>
        <begin position="57"/>
        <end position="78"/>
    </location>
</feature>
<feature type="domain" description="Major facilitator superfamily (MFS) profile" evidence="8">
    <location>
        <begin position="247"/>
        <end position="440"/>
    </location>
</feature>
<keyword evidence="5 7" id="KW-1133">Transmembrane helix</keyword>
<protein>
    <submittedName>
        <fullName evidence="9">MFS transporter</fullName>
    </submittedName>
</protein>
<dbReference type="RefSeq" id="WP_151120305.1">
    <property type="nucleotide sequence ID" value="NZ_CP042582.1"/>
</dbReference>
<evidence type="ECO:0000313" key="9">
    <source>
        <dbReference type="EMBL" id="QEX25010.1"/>
    </source>
</evidence>
<dbReference type="KEGG" id="hadh:FRZ61_49540"/>
<evidence type="ECO:0000256" key="5">
    <source>
        <dbReference type="ARBA" id="ARBA00022989"/>
    </source>
</evidence>
<dbReference type="PANTHER" id="PTHR12778">
    <property type="entry name" value="SOLUTE CARRIER FAMILY 33 ACETYL-COA TRANSPORTER -RELATED"/>
    <property type="match status" value="1"/>
</dbReference>